<feature type="region of interest" description="Disordered" evidence="1">
    <location>
        <begin position="124"/>
        <end position="169"/>
    </location>
</feature>
<evidence type="ECO:0000256" key="1">
    <source>
        <dbReference type="SAM" id="MobiDB-lite"/>
    </source>
</evidence>
<sequence>MSKLVIKSKESFDLGQSDILVADTLIMMDSSTLILNKLKKENFVRAQVVIFGNHCTIDGRGIDGKPGRDGVPGVTPIGPCQSGTPGRNASKGLDGTSGINLFLYIEQVSIKGQLIINLSGGNGGRGGQGGQGGSGSPGTVHCKGGDGANGGNAGQGGNGANGGTLTLSSKKHPNIQEWVGSKIIVKNAGGVAGKSGRAGYHGSAGLGPSRKNGKDGQPGIDSISGLAGNKGTINFESN</sequence>
<evidence type="ECO:0000313" key="2">
    <source>
        <dbReference type="EMBL" id="RAW03128.1"/>
    </source>
</evidence>
<feature type="region of interest" description="Disordered" evidence="1">
    <location>
        <begin position="62"/>
        <end position="91"/>
    </location>
</feature>
<dbReference type="AlphaFoldDB" id="A0A364YBF3"/>
<accession>A0A364YBF3</accession>
<proteinExistence type="predicted"/>
<feature type="compositionally biased region" description="Gly residues" evidence="1">
    <location>
        <begin position="145"/>
        <end position="162"/>
    </location>
</feature>
<feature type="region of interest" description="Disordered" evidence="1">
    <location>
        <begin position="200"/>
        <end position="238"/>
    </location>
</feature>
<evidence type="ECO:0008006" key="4">
    <source>
        <dbReference type="Google" id="ProtNLM"/>
    </source>
</evidence>
<dbReference type="Proteomes" id="UP000251889">
    <property type="component" value="Unassembled WGS sequence"/>
</dbReference>
<keyword evidence="3" id="KW-1185">Reference proteome</keyword>
<reference evidence="2 3" key="1">
    <citation type="submission" date="2018-06" db="EMBL/GenBank/DDBJ databases">
        <title>Chryseolinea flavus sp. nov., a member of the phylum Bacteroidetes isolated from soil.</title>
        <authorList>
            <person name="Li Y."/>
            <person name="Wang J."/>
        </authorList>
    </citation>
    <scope>NUCLEOTIDE SEQUENCE [LARGE SCALE GENOMIC DNA]</scope>
    <source>
        <strain evidence="2 3">SDU1-6</strain>
    </source>
</reference>
<dbReference type="OrthoDB" id="853465at2"/>
<protein>
    <recommendedName>
        <fullName evidence="4">Collagen-like protein</fullName>
    </recommendedName>
</protein>
<gene>
    <name evidence="2" type="ORF">DQQ10_03255</name>
</gene>
<evidence type="ECO:0000313" key="3">
    <source>
        <dbReference type="Proteomes" id="UP000251889"/>
    </source>
</evidence>
<dbReference type="EMBL" id="QMFY01000001">
    <property type="protein sequence ID" value="RAW03128.1"/>
    <property type="molecule type" value="Genomic_DNA"/>
</dbReference>
<feature type="compositionally biased region" description="Gly residues" evidence="1">
    <location>
        <begin position="124"/>
        <end position="136"/>
    </location>
</feature>
<name>A0A364YBF3_9BACT</name>
<organism evidence="2 3">
    <name type="scientific">Pseudochryseolinea flava</name>
    <dbReference type="NCBI Taxonomy" id="2059302"/>
    <lineage>
        <taxon>Bacteria</taxon>
        <taxon>Pseudomonadati</taxon>
        <taxon>Bacteroidota</taxon>
        <taxon>Cytophagia</taxon>
        <taxon>Cytophagales</taxon>
        <taxon>Fulvivirgaceae</taxon>
        <taxon>Pseudochryseolinea</taxon>
    </lineage>
</organism>
<comment type="caution">
    <text evidence="2">The sequence shown here is derived from an EMBL/GenBank/DDBJ whole genome shotgun (WGS) entry which is preliminary data.</text>
</comment>